<evidence type="ECO:0000256" key="1">
    <source>
        <dbReference type="SAM" id="SignalP"/>
    </source>
</evidence>
<reference evidence="3 4" key="1">
    <citation type="submission" date="2018-05" db="EMBL/GenBank/DDBJ databases">
        <title>Genomic Encyclopedia of Type Strains, Phase IV (KMG-IV): sequencing the most valuable type-strain genomes for metagenomic binning, comparative biology and taxonomic classification.</title>
        <authorList>
            <person name="Goeker M."/>
        </authorList>
    </citation>
    <scope>NUCLEOTIDE SEQUENCE [LARGE SCALE GENOMIC DNA]</scope>
    <source>
        <strain evidence="3 4">DSM 19792</strain>
    </source>
</reference>
<dbReference type="GO" id="GO:0046872">
    <property type="term" value="F:metal ion binding"/>
    <property type="evidence" value="ECO:0007669"/>
    <property type="project" value="InterPro"/>
</dbReference>
<feature type="domain" description="Peptidase M16 C-terminal" evidence="2">
    <location>
        <begin position="211"/>
        <end position="386"/>
    </location>
</feature>
<dbReference type="AlphaFoldDB" id="A0A318JLZ7"/>
<feature type="chain" id="PRO_5016342101" evidence="1">
    <location>
        <begin position="27"/>
        <end position="456"/>
    </location>
</feature>
<proteinExistence type="predicted"/>
<gene>
    <name evidence="3" type="ORF">DFR42_102173</name>
</gene>
<name>A0A318JLZ7_9BURK</name>
<dbReference type="Gene3D" id="3.30.830.10">
    <property type="entry name" value="Metalloenzyme, LuxS/M16 peptidase-like"/>
    <property type="match status" value="2"/>
</dbReference>
<dbReference type="Proteomes" id="UP000247792">
    <property type="component" value="Unassembled WGS sequence"/>
</dbReference>
<evidence type="ECO:0000313" key="4">
    <source>
        <dbReference type="Proteomes" id="UP000247792"/>
    </source>
</evidence>
<keyword evidence="4" id="KW-1185">Reference proteome</keyword>
<comment type="caution">
    <text evidence="3">The sequence shown here is derived from an EMBL/GenBank/DDBJ whole genome shotgun (WGS) entry which is preliminary data.</text>
</comment>
<keyword evidence="1" id="KW-0732">Signal</keyword>
<dbReference type="Pfam" id="PF05193">
    <property type="entry name" value="Peptidase_M16_C"/>
    <property type="match status" value="1"/>
</dbReference>
<sequence length="456" mass="52104">MINCSFSKFSRLLLTISYFVCSLACAREHTDVDQNIDAIKFQQEVHGVREFKLKNGMALLLIPDTRQIAVTTHLIYRSGSSKEKYGQKGLAHLLEHLLLIESGANVKKNFQGHISDFRVKGITNFDFTDYQTWPGSDTKTLKFALQYSSSMMASFNATPEQLEQAKRQVINERENTGAGRFNFLLREATSNLFTWHAYGRDPVGIPSDLQNLTLSDMQEFWYQHYRPENATLIISGKYDEADVLNTVLQLFGPISEARYEEKPIVTVEPPQNGEREIVLLRKTTAPYAIISYRAVDINHPDAAAMDLLSRVLLSAERTKNDFSDLEKIKSTRASYMLLQQAGLLMFGIDFQYGISEGIFKTKFIDVLENLPKQPVTEQAFLKAKKAAARDHMHITENSDELAFKLLTFIAGGNWQRYFTLQQDIQNYDLTQLQKKGEEWITSSNRLAITLREPVRR</sequence>
<dbReference type="InterPro" id="IPR050626">
    <property type="entry name" value="Peptidase_M16"/>
</dbReference>
<organism evidence="3 4">
    <name type="scientific">Undibacterium pigrum</name>
    <dbReference type="NCBI Taxonomy" id="401470"/>
    <lineage>
        <taxon>Bacteria</taxon>
        <taxon>Pseudomonadati</taxon>
        <taxon>Pseudomonadota</taxon>
        <taxon>Betaproteobacteria</taxon>
        <taxon>Burkholderiales</taxon>
        <taxon>Oxalobacteraceae</taxon>
        <taxon>Undibacterium</taxon>
    </lineage>
</organism>
<dbReference type="PANTHER" id="PTHR43690:SF17">
    <property type="entry name" value="PROTEIN YHJJ"/>
    <property type="match status" value="1"/>
</dbReference>
<evidence type="ECO:0000313" key="3">
    <source>
        <dbReference type="EMBL" id="PXX44961.1"/>
    </source>
</evidence>
<protein>
    <submittedName>
        <fullName evidence="3">Putative Zn-dependent peptidase</fullName>
    </submittedName>
</protein>
<evidence type="ECO:0000259" key="2">
    <source>
        <dbReference type="Pfam" id="PF05193"/>
    </source>
</evidence>
<dbReference type="InterPro" id="IPR007863">
    <property type="entry name" value="Peptidase_M16_C"/>
</dbReference>
<dbReference type="SUPFAM" id="SSF63411">
    <property type="entry name" value="LuxS/MPP-like metallohydrolase"/>
    <property type="match status" value="2"/>
</dbReference>
<dbReference type="EMBL" id="QJKB01000002">
    <property type="protein sequence ID" value="PXX44961.1"/>
    <property type="molecule type" value="Genomic_DNA"/>
</dbReference>
<feature type="signal peptide" evidence="1">
    <location>
        <begin position="1"/>
        <end position="26"/>
    </location>
</feature>
<dbReference type="InterPro" id="IPR011249">
    <property type="entry name" value="Metalloenz_LuxS/M16"/>
</dbReference>
<dbReference type="PANTHER" id="PTHR43690">
    <property type="entry name" value="NARDILYSIN"/>
    <property type="match status" value="1"/>
</dbReference>
<accession>A0A318JLZ7</accession>